<accession>A0ABN2VRB7</accession>
<comment type="caution">
    <text evidence="4">The sequence shown here is derived from an EMBL/GenBank/DDBJ whole genome shotgun (WGS) entry which is preliminary data.</text>
</comment>
<dbReference type="PANTHER" id="PTHR10434">
    <property type="entry name" value="1-ACYL-SN-GLYCEROL-3-PHOSPHATE ACYLTRANSFERASE"/>
    <property type="match status" value="1"/>
</dbReference>
<dbReference type="CDD" id="cd07989">
    <property type="entry name" value="LPLAT_AGPAT-like"/>
    <property type="match status" value="1"/>
</dbReference>
<name>A0ABN2VRB7_9ACTN</name>
<dbReference type="EMBL" id="BAAAPY010000001">
    <property type="protein sequence ID" value="GAA2069572.1"/>
    <property type="molecule type" value="Genomic_DNA"/>
</dbReference>
<dbReference type="PANTHER" id="PTHR10434:SF11">
    <property type="entry name" value="1-ACYL-SN-GLYCEROL-3-PHOSPHATE ACYLTRANSFERASE"/>
    <property type="match status" value="1"/>
</dbReference>
<evidence type="ECO:0000313" key="5">
    <source>
        <dbReference type="Proteomes" id="UP001501480"/>
    </source>
</evidence>
<organism evidence="4 5">
    <name type="scientific">Aeromicrobium halocynthiae</name>
    <dbReference type="NCBI Taxonomy" id="560557"/>
    <lineage>
        <taxon>Bacteria</taxon>
        <taxon>Bacillati</taxon>
        <taxon>Actinomycetota</taxon>
        <taxon>Actinomycetes</taxon>
        <taxon>Propionibacteriales</taxon>
        <taxon>Nocardioidaceae</taxon>
        <taxon>Aeromicrobium</taxon>
    </lineage>
</organism>
<evidence type="ECO:0000256" key="2">
    <source>
        <dbReference type="ARBA" id="ARBA00023315"/>
    </source>
</evidence>
<protein>
    <recommendedName>
        <fullName evidence="3">Phospholipid/glycerol acyltransferase domain-containing protein</fullName>
    </recommendedName>
</protein>
<keyword evidence="1" id="KW-0808">Transferase</keyword>
<evidence type="ECO:0000313" key="4">
    <source>
        <dbReference type="EMBL" id="GAA2069572.1"/>
    </source>
</evidence>
<gene>
    <name evidence="4" type="ORF">GCM10009821_02640</name>
</gene>
<sequence length="239" mass="25660">MSGRHPAAAPDVPARPLPETGLRLLRPIASRIMARRWDIRERGAHHVPERGPVIFASNHIGWLDGPLLVGRAPRPAHALTKREAFEGALGVLLRLTGQIRVDREANDVGALRTAAGALAAGQSVVVFPEAVRGSGDFAVVKPGIGWLALVSGAPVVPVVLVGTRGPGQHADARPQPGARFHVLYGRPVTFPAQAWPRPRETVDAVTDQIQQHLREHLERALRTEALELPGPLPAEELHG</sequence>
<keyword evidence="2" id="KW-0012">Acyltransferase</keyword>
<dbReference type="Pfam" id="PF01553">
    <property type="entry name" value="Acyltransferase"/>
    <property type="match status" value="1"/>
</dbReference>
<evidence type="ECO:0000259" key="3">
    <source>
        <dbReference type="SMART" id="SM00563"/>
    </source>
</evidence>
<reference evidence="4 5" key="1">
    <citation type="journal article" date="2019" name="Int. J. Syst. Evol. Microbiol.">
        <title>The Global Catalogue of Microorganisms (GCM) 10K type strain sequencing project: providing services to taxonomists for standard genome sequencing and annotation.</title>
        <authorList>
            <consortium name="The Broad Institute Genomics Platform"/>
            <consortium name="The Broad Institute Genome Sequencing Center for Infectious Disease"/>
            <person name="Wu L."/>
            <person name="Ma J."/>
        </authorList>
    </citation>
    <scope>NUCLEOTIDE SEQUENCE [LARGE SCALE GENOMIC DNA]</scope>
    <source>
        <strain evidence="4 5">JCM 15749</strain>
    </source>
</reference>
<proteinExistence type="predicted"/>
<dbReference type="RefSeq" id="WP_344323370.1">
    <property type="nucleotide sequence ID" value="NZ_BAAAPY010000001.1"/>
</dbReference>
<dbReference type="Proteomes" id="UP001501480">
    <property type="component" value="Unassembled WGS sequence"/>
</dbReference>
<dbReference type="SUPFAM" id="SSF69593">
    <property type="entry name" value="Glycerol-3-phosphate (1)-acyltransferase"/>
    <property type="match status" value="1"/>
</dbReference>
<evidence type="ECO:0000256" key="1">
    <source>
        <dbReference type="ARBA" id="ARBA00022679"/>
    </source>
</evidence>
<keyword evidence="5" id="KW-1185">Reference proteome</keyword>
<feature type="domain" description="Phospholipid/glycerol acyltransferase" evidence="3">
    <location>
        <begin position="53"/>
        <end position="163"/>
    </location>
</feature>
<dbReference type="InterPro" id="IPR002123">
    <property type="entry name" value="Plipid/glycerol_acylTrfase"/>
</dbReference>
<dbReference type="SMART" id="SM00563">
    <property type="entry name" value="PlsC"/>
    <property type="match status" value="1"/>
</dbReference>